<gene>
    <name evidence="6" type="primary">fnr_2</name>
    <name evidence="6" type="ORF">MOTE_18960</name>
</gene>
<evidence type="ECO:0000256" key="1">
    <source>
        <dbReference type="ARBA" id="ARBA00023015"/>
    </source>
</evidence>
<dbReference type="InterPro" id="IPR018490">
    <property type="entry name" value="cNMP-bd_dom_sf"/>
</dbReference>
<dbReference type="SMART" id="SM00419">
    <property type="entry name" value="HTH_CRP"/>
    <property type="match status" value="1"/>
</dbReference>
<dbReference type="SUPFAM" id="SSF46785">
    <property type="entry name" value="Winged helix' DNA-binding domain"/>
    <property type="match status" value="1"/>
</dbReference>
<dbReference type="SMART" id="SM00100">
    <property type="entry name" value="cNMP"/>
    <property type="match status" value="1"/>
</dbReference>
<dbReference type="InterPro" id="IPR014710">
    <property type="entry name" value="RmlC-like_jellyroll"/>
</dbReference>
<dbReference type="PROSITE" id="PS50042">
    <property type="entry name" value="CNMP_BINDING_3"/>
    <property type="match status" value="1"/>
</dbReference>
<dbReference type="GO" id="GO:0003677">
    <property type="term" value="F:DNA binding"/>
    <property type="evidence" value="ECO:0007669"/>
    <property type="project" value="UniProtKB-KW"/>
</dbReference>
<name>A0A1J5NIY9_NEOTH</name>
<comment type="caution">
    <text evidence="6">The sequence shown here is derived from an EMBL/GenBank/DDBJ whole genome shotgun (WGS) entry which is preliminary data.</text>
</comment>
<dbReference type="CDD" id="cd00038">
    <property type="entry name" value="CAP_ED"/>
    <property type="match status" value="1"/>
</dbReference>
<dbReference type="InterPro" id="IPR050397">
    <property type="entry name" value="Env_Response_Regulators"/>
</dbReference>
<dbReference type="PROSITE" id="PS51063">
    <property type="entry name" value="HTH_CRP_2"/>
    <property type="match status" value="1"/>
</dbReference>
<dbReference type="PANTHER" id="PTHR24567:SF26">
    <property type="entry name" value="REGULATORY PROTEIN YEIL"/>
    <property type="match status" value="1"/>
</dbReference>
<dbReference type="Pfam" id="PF00027">
    <property type="entry name" value="cNMP_binding"/>
    <property type="match status" value="1"/>
</dbReference>
<dbReference type="InterPro" id="IPR036388">
    <property type="entry name" value="WH-like_DNA-bd_sf"/>
</dbReference>
<evidence type="ECO:0000259" key="5">
    <source>
        <dbReference type="PROSITE" id="PS51063"/>
    </source>
</evidence>
<dbReference type="Gene3D" id="2.60.120.10">
    <property type="entry name" value="Jelly Rolls"/>
    <property type="match status" value="1"/>
</dbReference>
<evidence type="ECO:0000313" key="6">
    <source>
        <dbReference type="EMBL" id="OIQ58526.1"/>
    </source>
</evidence>
<evidence type="ECO:0000256" key="2">
    <source>
        <dbReference type="ARBA" id="ARBA00023125"/>
    </source>
</evidence>
<sequence length="227" mass="25372">MKRCILCLQELPLFQGLDRTEFTSVCLSATKKRLAKNTFLFHQGDNAGTLFLVKTGKLKLVRVTDGGKEIILDIIGPGEVLGETALFHDQEYLFSAIALEETGLCCFNRHQFEALLQKNPGLAVKIISYLSQKLYKTLEHVAETSGTSIKEKLLRLLIRLAADYGRKVPDGTLIELEITQQELADMVGASRVMTVQVLQQLTEAGIIDRQGKHYVLKSDPCIDRFFA</sequence>
<feature type="domain" description="HTH crp-type" evidence="5">
    <location>
        <begin position="147"/>
        <end position="219"/>
    </location>
</feature>
<keyword evidence="2" id="KW-0238">DNA-binding</keyword>
<feature type="domain" description="Cyclic nucleotide-binding" evidence="4">
    <location>
        <begin position="13"/>
        <end position="133"/>
    </location>
</feature>
<evidence type="ECO:0000259" key="4">
    <source>
        <dbReference type="PROSITE" id="PS50042"/>
    </source>
</evidence>
<accession>A0A1J5NIY9</accession>
<evidence type="ECO:0000256" key="3">
    <source>
        <dbReference type="ARBA" id="ARBA00023163"/>
    </source>
</evidence>
<keyword evidence="1" id="KW-0805">Transcription regulation</keyword>
<proteinExistence type="predicted"/>
<dbReference type="Pfam" id="PF13545">
    <property type="entry name" value="HTH_Crp_2"/>
    <property type="match status" value="1"/>
</dbReference>
<dbReference type="InterPro" id="IPR000595">
    <property type="entry name" value="cNMP-bd_dom"/>
</dbReference>
<dbReference type="OrthoDB" id="9798104at2"/>
<dbReference type="Gene3D" id="1.10.10.10">
    <property type="entry name" value="Winged helix-like DNA-binding domain superfamily/Winged helix DNA-binding domain"/>
    <property type="match status" value="1"/>
</dbReference>
<dbReference type="PANTHER" id="PTHR24567">
    <property type="entry name" value="CRP FAMILY TRANSCRIPTIONAL REGULATORY PROTEIN"/>
    <property type="match status" value="1"/>
</dbReference>
<dbReference type="InterPro" id="IPR012318">
    <property type="entry name" value="HTH_CRP"/>
</dbReference>
<dbReference type="GO" id="GO:0003700">
    <property type="term" value="F:DNA-binding transcription factor activity"/>
    <property type="evidence" value="ECO:0007669"/>
    <property type="project" value="TreeGrafter"/>
</dbReference>
<keyword evidence="3" id="KW-0804">Transcription</keyword>
<dbReference type="AlphaFoldDB" id="A0A1J5NIY9"/>
<protein>
    <submittedName>
        <fullName evidence="6">Anaerobic regulatory protein</fullName>
    </submittedName>
</protein>
<dbReference type="EMBL" id="MDDC01000014">
    <property type="protein sequence ID" value="OIQ58526.1"/>
    <property type="molecule type" value="Genomic_DNA"/>
</dbReference>
<dbReference type="GO" id="GO:0005829">
    <property type="term" value="C:cytosol"/>
    <property type="evidence" value="ECO:0007669"/>
    <property type="project" value="TreeGrafter"/>
</dbReference>
<evidence type="ECO:0000313" key="7">
    <source>
        <dbReference type="Proteomes" id="UP000182811"/>
    </source>
</evidence>
<dbReference type="InterPro" id="IPR036390">
    <property type="entry name" value="WH_DNA-bd_sf"/>
</dbReference>
<reference evidence="6 7" key="1">
    <citation type="submission" date="2016-08" db="EMBL/GenBank/DDBJ databases">
        <title>Genome-based comparison of Moorella thermoacetic strains.</title>
        <authorList>
            <person name="Poehlein A."/>
            <person name="Bengelsdorf F.R."/>
            <person name="Esser C."/>
            <person name="Duerre P."/>
            <person name="Daniel R."/>
        </authorList>
    </citation>
    <scope>NUCLEOTIDE SEQUENCE [LARGE SCALE GENOMIC DNA]</scope>
    <source>
        <strain evidence="6 7">DSM 21394</strain>
    </source>
</reference>
<organism evidence="6 7">
    <name type="scientific">Neomoorella thermoacetica</name>
    <name type="common">Clostridium thermoaceticum</name>
    <dbReference type="NCBI Taxonomy" id="1525"/>
    <lineage>
        <taxon>Bacteria</taxon>
        <taxon>Bacillati</taxon>
        <taxon>Bacillota</taxon>
        <taxon>Clostridia</taxon>
        <taxon>Neomoorellales</taxon>
        <taxon>Neomoorellaceae</taxon>
        <taxon>Neomoorella</taxon>
    </lineage>
</organism>
<dbReference type="SUPFAM" id="SSF51206">
    <property type="entry name" value="cAMP-binding domain-like"/>
    <property type="match status" value="1"/>
</dbReference>
<dbReference type="Proteomes" id="UP000182811">
    <property type="component" value="Unassembled WGS sequence"/>
</dbReference>